<dbReference type="PROSITE" id="PS50850">
    <property type="entry name" value="MFS"/>
    <property type="match status" value="1"/>
</dbReference>
<evidence type="ECO:0000256" key="7">
    <source>
        <dbReference type="SAM" id="Phobius"/>
    </source>
</evidence>
<dbReference type="PANTHER" id="PTHR43791:SF36">
    <property type="entry name" value="TRANSPORTER, PUTATIVE (AFU_ORTHOLOGUE AFUA_6G08340)-RELATED"/>
    <property type="match status" value="1"/>
</dbReference>
<feature type="domain" description="Major facilitator superfamily (MFS) profile" evidence="8">
    <location>
        <begin position="52"/>
        <end position="480"/>
    </location>
</feature>
<feature type="transmembrane region" description="Helical" evidence="7">
    <location>
        <begin position="200"/>
        <end position="221"/>
    </location>
</feature>
<evidence type="ECO:0000256" key="4">
    <source>
        <dbReference type="ARBA" id="ARBA00022989"/>
    </source>
</evidence>
<dbReference type="PANTHER" id="PTHR43791">
    <property type="entry name" value="PERMEASE-RELATED"/>
    <property type="match status" value="1"/>
</dbReference>
<comment type="subcellular location">
    <subcellularLocation>
        <location evidence="1">Membrane</location>
        <topology evidence="1">Multi-pass membrane protein</topology>
    </subcellularLocation>
</comment>
<feature type="transmembrane region" description="Helical" evidence="7">
    <location>
        <begin position="391"/>
        <end position="414"/>
    </location>
</feature>
<dbReference type="GO" id="GO:0022857">
    <property type="term" value="F:transmembrane transporter activity"/>
    <property type="evidence" value="ECO:0007669"/>
    <property type="project" value="InterPro"/>
</dbReference>
<dbReference type="Proteomes" id="UP000567179">
    <property type="component" value="Unassembled WGS sequence"/>
</dbReference>
<dbReference type="InterPro" id="IPR036259">
    <property type="entry name" value="MFS_trans_sf"/>
</dbReference>
<dbReference type="Pfam" id="PF07690">
    <property type="entry name" value="MFS_1"/>
    <property type="match status" value="1"/>
</dbReference>
<feature type="transmembrane region" description="Helical" evidence="7">
    <location>
        <begin position="233"/>
        <end position="253"/>
    </location>
</feature>
<evidence type="ECO:0000256" key="5">
    <source>
        <dbReference type="ARBA" id="ARBA00023136"/>
    </source>
</evidence>
<feature type="region of interest" description="Disordered" evidence="6">
    <location>
        <begin position="1"/>
        <end position="35"/>
    </location>
</feature>
<feature type="transmembrane region" description="Helical" evidence="7">
    <location>
        <begin position="426"/>
        <end position="446"/>
    </location>
</feature>
<protein>
    <recommendedName>
        <fullName evidence="8">Major facilitator superfamily (MFS) profile domain-containing protein</fullName>
    </recommendedName>
</protein>
<reference evidence="9 10" key="1">
    <citation type="journal article" date="2020" name="ISME J.">
        <title>Uncovering the hidden diversity of litter-decomposition mechanisms in mushroom-forming fungi.</title>
        <authorList>
            <person name="Floudas D."/>
            <person name="Bentzer J."/>
            <person name="Ahren D."/>
            <person name="Johansson T."/>
            <person name="Persson P."/>
            <person name="Tunlid A."/>
        </authorList>
    </citation>
    <scope>NUCLEOTIDE SEQUENCE [LARGE SCALE GENOMIC DNA]</scope>
    <source>
        <strain evidence="9 10">CBS 101986</strain>
    </source>
</reference>
<feature type="transmembrane region" description="Helical" evidence="7">
    <location>
        <begin position="458"/>
        <end position="479"/>
    </location>
</feature>
<evidence type="ECO:0000313" key="10">
    <source>
        <dbReference type="Proteomes" id="UP000567179"/>
    </source>
</evidence>
<evidence type="ECO:0000313" key="9">
    <source>
        <dbReference type="EMBL" id="KAF5310733.1"/>
    </source>
</evidence>
<evidence type="ECO:0000256" key="1">
    <source>
        <dbReference type="ARBA" id="ARBA00004141"/>
    </source>
</evidence>
<name>A0A8H5AUE2_9AGAR</name>
<feature type="transmembrane region" description="Helical" evidence="7">
    <location>
        <begin position="299"/>
        <end position="322"/>
    </location>
</feature>
<keyword evidence="3 7" id="KW-0812">Transmembrane</keyword>
<evidence type="ECO:0000256" key="3">
    <source>
        <dbReference type="ARBA" id="ARBA00022692"/>
    </source>
</evidence>
<keyword evidence="5 7" id="KW-0472">Membrane</keyword>
<dbReference type="GO" id="GO:0016020">
    <property type="term" value="C:membrane"/>
    <property type="evidence" value="ECO:0007669"/>
    <property type="project" value="UniProtKB-SubCell"/>
</dbReference>
<comment type="caution">
    <text evidence="9">The sequence shown here is derived from an EMBL/GenBank/DDBJ whole genome shotgun (WGS) entry which is preliminary data.</text>
</comment>
<dbReference type="InterPro" id="IPR020846">
    <property type="entry name" value="MFS_dom"/>
</dbReference>
<dbReference type="SUPFAM" id="SSF103473">
    <property type="entry name" value="MFS general substrate transporter"/>
    <property type="match status" value="1"/>
</dbReference>
<dbReference type="Gene3D" id="1.20.1250.20">
    <property type="entry name" value="MFS general substrate transporter like domains"/>
    <property type="match status" value="2"/>
</dbReference>
<feature type="transmembrane region" description="Helical" evidence="7">
    <location>
        <begin position="172"/>
        <end position="191"/>
    </location>
</feature>
<dbReference type="AlphaFoldDB" id="A0A8H5AUE2"/>
<accession>A0A8H5AUE2</accession>
<keyword evidence="4 7" id="KW-1133">Transmembrane helix</keyword>
<dbReference type="FunFam" id="1.20.1250.20:FF:000013">
    <property type="entry name" value="MFS general substrate transporter"/>
    <property type="match status" value="1"/>
</dbReference>
<organism evidence="9 10">
    <name type="scientific">Psilocybe cf. subviscida</name>
    <dbReference type="NCBI Taxonomy" id="2480587"/>
    <lineage>
        <taxon>Eukaryota</taxon>
        <taxon>Fungi</taxon>
        <taxon>Dikarya</taxon>
        <taxon>Basidiomycota</taxon>
        <taxon>Agaricomycotina</taxon>
        <taxon>Agaricomycetes</taxon>
        <taxon>Agaricomycetidae</taxon>
        <taxon>Agaricales</taxon>
        <taxon>Agaricineae</taxon>
        <taxon>Strophariaceae</taxon>
        <taxon>Psilocybe</taxon>
    </lineage>
</organism>
<keyword evidence="2" id="KW-0813">Transport</keyword>
<evidence type="ECO:0000259" key="8">
    <source>
        <dbReference type="PROSITE" id="PS50850"/>
    </source>
</evidence>
<dbReference type="EMBL" id="JAACJJ010000057">
    <property type="protein sequence ID" value="KAF5310733.1"/>
    <property type="molecule type" value="Genomic_DNA"/>
</dbReference>
<sequence>MSLHSSRDKTSNEKLDQEASDEAVERIEDSVDGPPATLQEERNLVRKLDRRILPITCLLYLFASLDRSNLGNARLQGLPEDILGGDKTGVLFDWLTSGFYFSYANSMPDTSHDFLEAISTVDIYCFGCDGMGTGVDSDGKKRMPTLYFQLTQSYVQAAGFSFASLMAARVTLGVFESGFAPVITLYFSFFYTKEELGLRFALWFGFATVAGAFGGLIAFGVQHIHSSVANWRLLFIIEGIPPVLLGVVTYFFLPDRPESSAYLTPRERQVAVQRMNRGISSDKGAVLNRSHILAAFRDWRLYVAGTIYFGLNCALASIGAFLPTIIATFGFTNALAQLLTVPPYVVSAIVMVSFSFSSDRVQNRGLFMVVSSAIGGIGYLLLILVPHNNHARYFATFCITSGTYTTIGLVIAWFGHNLGSETKKAAGIPLFMAIGQCGSILGSHLYPKTEGPRYLKGFGVSCALMLLAAASSFILSTSYRLENARRDRLYGKPDADTKVDTHELADKAPTFRYVP</sequence>
<gene>
    <name evidence="9" type="ORF">D9619_007895</name>
</gene>
<dbReference type="InterPro" id="IPR011701">
    <property type="entry name" value="MFS"/>
</dbReference>
<keyword evidence="10" id="KW-1185">Reference proteome</keyword>
<feature type="transmembrane region" description="Helical" evidence="7">
    <location>
        <begin position="334"/>
        <end position="354"/>
    </location>
</feature>
<proteinExistence type="predicted"/>
<feature type="compositionally biased region" description="Basic and acidic residues" evidence="6">
    <location>
        <begin position="1"/>
        <end position="29"/>
    </location>
</feature>
<feature type="transmembrane region" description="Helical" evidence="7">
    <location>
        <begin position="366"/>
        <end position="385"/>
    </location>
</feature>
<evidence type="ECO:0000256" key="6">
    <source>
        <dbReference type="SAM" id="MobiDB-lite"/>
    </source>
</evidence>
<evidence type="ECO:0000256" key="2">
    <source>
        <dbReference type="ARBA" id="ARBA00022448"/>
    </source>
</evidence>
<dbReference type="OrthoDB" id="2985014at2759"/>